<reference evidence="4" key="1">
    <citation type="submission" date="2022-03" db="EMBL/GenBank/DDBJ databases">
        <authorList>
            <person name="Martin C."/>
        </authorList>
    </citation>
    <scope>NUCLEOTIDE SEQUENCE</scope>
</reference>
<dbReference type="Proteomes" id="UP000749559">
    <property type="component" value="Unassembled WGS sequence"/>
</dbReference>
<proteinExistence type="inferred from homology"/>
<dbReference type="InterPro" id="IPR019560">
    <property type="entry name" value="Mitochondrial_18_kDa_protein"/>
</dbReference>
<comment type="caution">
    <text evidence="4">The sequence shown here is derived from an EMBL/GenBank/DDBJ whole genome shotgun (WGS) entry which is preliminary data.</text>
</comment>
<dbReference type="PANTHER" id="PTHR11001">
    <property type="entry name" value="MITOCHONDRIAL FISSION PROCESS PROTEIN 1"/>
    <property type="match status" value="1"/>
</dbReference>
<evidence type="ECO:0000313" key="5">
    <source>
        <dbReference type="Proteomes" id="UP000749559"/>
    </source>
</evidence>
<dbReference type="AlphaFoldDB" id="A0A8J1XLR6"/>
<gene>
    <name evidence="4" type="ORF">OFUS_LOCUS25693</name>
</gene>
<accession>A0A8J1XLR6</accession>
<evidence type="ECO:0000256" key="2">
    <source>
        <dbReference type="ARBA" id="ARBA00017835"/>
    </source>
</evidence>
<sequence length="198" mass="22605">FETPEIPTKFYMGQSDKNDPIAGEIQHPREKHISVDIFRDTPLRYLGYANEVGEAFRALVHVNVVRLTYVAASSYVLADATSKANDASQLRWKTDAIKKRRMKHAFFDALIWQGLASVAIPGFTINRLCALSNYALQRSSRLPQGVRKWIVTAIGLCAIPIIIQPIDRSVDYMMNQTLRPWYLEIPGDEELIHHHRDD</sequence>
<dbReference type="PANTHER" id="PTHR11001:SF2">
    <property type="entry name" value="MITOCHONDRIAL FISSION PROCESS PROTEIN 1"/>
    <property type="match status" value="1"/>
</dbReference>
<dbReference type="GO" id="GO:0000266">
    <property type="term" value="P:mitochondrial fission"/>
    <property type="evidence" value="ECO:0007669"/>
    <property type="project" value="TreeGrafter"/>
</dbReference>
<keyword evidence="5" id="KW-1185">Reference proteome</keyword>
<evidence type="ECO:0000313" key="4">
    <source>
        <dbReference type="EMBL" id="CAH1801964.1"/>
    </source>
</evidence>
<dbReference type="EMBL" id="CAIIXF020000012">
    <property type="protein sequence ID" value="CAH1801964.1"/>
    <property type="molecule type" value="Genomic_DNA"/>
</dbReference>
<dbReference type="Pfam" id="PF10558">
    <property type="entry name" value="MTP18"/>
    <property type="match status" value="2"/>
</dbReference>
<dbReference type="GO" id="GO:0005739">
    <property type="term" value="C:mitochondrion"/>
    <property type="evidence" value="ECO:0007669"/>
    <property type="project" value="TreeGrafter"/>
</dbReference>
<dbReference type="OrthoDB" id="424969at2759"/>
<comment type="similarity">
    <text evidence="1">Belongs to the MTFP1 family.</text>
</comment>
<evidence type="ECO:0000256" key="3">
    <source>
        <dbReference type="ARBA" id="ARBA00029631"/>
    </source>
</evidence>
<feature type="non-terminal residue" evidence="4">
    <location>
        <position position="1"/>
    </location>
</feature>
<name>A0A8J1XLR6_OWEFU</name>
<protein>
    <recommendedName>
        <fullName evidence="2">Mitochondrial fission process protein 1</fullName>
    </recommendedName>
    <alternativeName>
        <fullName evidence="3">Mitochondrial 18 kDa protein</fullName>
    </alternativeName>
</protein>
<organism evidence="4 5">
    <name type="scientific">Owenia fusiformis</name>
    <name type="common">Polychaete worm</name>
    <dbReference type="NCBI Taxonomy" id="6347"/>
    <lineage>
        <taxon>Eukaryota</taxon>
        <taxon>Metazoa</taxon>
        <taxon>Spiralia</taxon>
        <taxon>Lophotrochozoa</taxon>
        <taxon>Annelida</taxon>
        <taxon>Polychaeta</taxon>
        <taxon>Sedentaria</taxon>
        <taxon>Canalipalpata</taxon>
        <taxon>Sabellida</taxon>
        <taxon>Oweniida</taxon>
        <taxon>Oweniidae</taxon>
        <taxon>Owenia</taxon>
    </lineage>
</organism>
<evidence type="ECO:0000256" key="1">
    <source>
        <dbReference type="ARBA" id="ARBA00009224"/>
    </source>
</evidence>